<evidence type="ECO:0000256" key="6">
    <source>
        <dbReference type="ARBA" id="ARBA00023033"/>
    </source>
</evidence>
<evidence type="ECO:0000256" key="5">
    <source>
        <dbReference type="ARBA" id="ARBA00023002"/>
    </source>
</evidence>
<dbReference type="Pfam" id="PF00743">
    <property type="entry name" value="FMO-like"/>
    <property type="match status" value="1"/>
</dbReference>
<evidence type="ECO:0000256" key="4">
    <source>
        <dbReference type="ARBA" id="ARBA00022827"/>
    </source>
</evidence>
<dbReference type="EMBL" id="VCQT01000038">
    <property type="protein sequence ID" value="TMW11991.1"/>
    <property type="molecule type" value="Genomic_DNA"/>
</dbReference>
<evidence type="ECO:0000313" key="7">
    <source>
        <dbReference type="EMBL" id="TMW11991.1"/>
    </source>
</evidence>
<dbReference type="PROSITE" id="PS51257">
    <property type="entry name" value="PROKAR_LIPOPROTEIN"/>
    <property type="match status" value="1"/>
</dbReference>
<keyword evidence="8" id="KW-1185">Reference proteome</keyword>
<dbReference type="RefSeq" id="WP_138773136.1">
    <property type="nucleotide sequence ID" value="NZ_JBHSSX010000049.1"/>
</dbReference>
<dbReference type="PANTHER" id="PTHR43872:SF1">
    <property type="entry name" value="MONOOXYGENASE, PUTATIVE (AFU_ORTHOLOGUE AFUA_8G02570)-RELATED"/>
    <property type="match status" value="1"/>
</dbReference>
<keyword evidence="6" id="KW-0503">Monooxygenase</keyword>
<dbReference type="PRINTS" id="PR00469">
    <property type="entry name" value="PNDRDTASEII"/>
</dbReference>
<accession>A0ABY2XJC7</accession>
<dbReference type="Gene3D" id="3.50.50.60">
    <property type="entry name" value="FAD/NAD(P)-binding domain"/>
    <property type="match status" value="3"/>
</dbReference>
<sequence length="498" mass="56254">MSRNHFDVLIIGAGLSGVGAACHLSRDCPDRSFALIERRPRMGGTWDLFRYPGIRSDSDMYTLGYNFRPWTDPKVLADGTSIREYIVDTAREYGVEDKIHYGLRMLGADFSTETSLWTVQVEHEESGERETYSCQFLLCCTGYYNYDEGYKPTFPGEDAFKGQVIHPQHWPENLDYAGKKVVVIGSGATAVTLVPAMAGEAGHVTMLQRSPTYIATVPERDEFSVRLRRFLPEMAVYRMARARNIGLQRLVFKLSKKRPGLVRRALLSAARRQLGDDIDMKHFRPSYNPWDERLCAVPNGDLFKVLRKGQASIVTDHIDTFTENGLRLKSGEELEADIVVSATGLNVQLLGGAELSVDGETREPNDVLVYKGVMLRDVPNMAMVFGYTNSSWTLKADLVAEYVCRLLNYMSRKGLRQVTPRDAEGCDTDTSFLDLQSGYVQRAAHKLPRQGSKAPWKVLSNYLYDLPRLRYGRIDDDTLEFVKDENRKRRGIGALLRG</sequence>
<keyword evidence="5" id="KW-0560">Oxidoreductase</keyword>
<dbReference type="Pfam" id="PF13450">
    <property type="entry name" value="NAD_binding_8"/>
    <property type="match status" value="1"/>
</dbReference>
<comment type="similarity">
    <text evidence="2">Belongs to the FAD-binding monooxygenase family.</text>
</comment>
<comment type="cofactor">
    <cofactor evidence="1">
        <name>FAD</name>
        <dbReference type="ChEBI" id="CHEBI:57692"/>
    </cofactor>
</comment>
<evidence type="ECO:0000256" key="3">
    <source>
        <dbReference type="ARBA" id="ARBA00022630"/>
    </source>
</evidence>
<organism evidence="7 8">
    <name type="scientific">Alloalcanivorax gelatiniphagus</name>
    <dbReference type="NCBI Taxonomy" id="1194167"/>
    <lineage>
        <taxon>Bacteria</taxon>
        <taxon>Pseudomonadati</taxon>
        <taxon>Pseudomonadota</taxon>
        <taxon>Gammaproteobacteria</taxon>
        <taxon>Oceanospirillales</taxon>
        <taxon>Alcanivoracaceae</taxon>
        <taxon>Alloalcanivorax</taxon>
    </lineage>
</organism>
<gene>
    <name evidence="7" type="ORF">FGS76_13285</name>
</gene>
<dbReference type="PRINTS" id="PR00368">
    <property type="entry name" value="FADPNR"/>
</dbReference>
<dbReference type="PANTHER" id="PTHR43872">
    <property type="entry name" value="MONOOXYGENASE, PUTATIVE (AFU_ORTHOLOGUE AFUA_8G02570)-RELATED"/>
    <property type="match status" value="1"/>
</dbReference>
<dbReference type="InterPro" id="IPR036188">
    <property type="entry name" value="FAD/NAD-bd_sf"/>
</dbReference>
<evidence type="ECO:0000256" key="2">
    <source>
        <dbReference type="ARBA" id="ARBA00010139"/>
    </source>
</evidence>
<evidence type="ECO:0000256" key="1">
    <source>
        <dbReference type="ARBA" id="ARBA00001974"/>
    </source>
</evidence>
<keyword evidence="4" id="KW-0274">FAD</keyword>
<dbReference type="SUPFAM" id="SSF51905">
    <property type="entry name" value="FAD/NAD(P)-binding domain"/>
    <property type="match status" value="1"/>
</dbReference>
<proteinExistence type="inferred from homology"/>
<evidence type="ECO:0000313" key="8">
    <source>
        <dbReference type="Proteomes" id="UP000739180"/>
    </source>
</evidence>
<dbReference type="InterPro" id="IPR051820">
    <property type="entry name" value="FAD-binding_MO"/>
</dbReference>
<dbReference type="InterPro" id="IPR020946">
    <property type="entry name" value="Flavin_mOase-like"/>
</dbReference>
<keyword evidence="3" id="KW-0285">Flavoprotein</keyword>
<protein>
    <submittedName>
        <fullName evidence="7">NAD(P)/FAD-dependent oxidoreductase</fullName>
    </submittedName>
</protein>
<name>A0ABY2XJC7_9GAMM</name>
<reference evidence="7 8" key="1">
    <citation type="submission" date="2019-05" db="EMBL/GenBank/DDBJ databases">
        <title>Genome of Alcanivorax gelatiniphagus, an oil degrading marine bacteria.</title>
        <authorList>
            <person name="Kwon K.K."/>
        </authorList>
    </citation>
    <scope>NUCLEOTIDE SEQUENCE [LARGE SCALE GENOMIC DNA]</scope>
    <source>
        <strain evidence="7 8">MEBiC 08158</strain>
    </source>
</reference>
<comment type="caution">
    <text evidence="7">The sequence shown here is derived from an EMBL/GenBank/DDBJ whole genome shotgun (WGS) entry which is preliminary data.</text>
</comment>
<dbReference type="Proteomes" id="UP000739180">
    <property type="component" value="Unassembled WGS sequence"/>
</dbReference>